<reference evidence="2 3" key="1">
    <citation type="submission" date="2023-07" db="EMBL/GenBank/DDBJ databases">
        <title>Comparative genomics of wheat-associated soil bacteria to identify genetic determinants of phenazine resistance.</title>
        <authorList>
            <person name="Mouncey N."/>
        </authorList>
    </citation>
    <scope>NUCLEOTIDE SEQUENCE [LARGE SCALE GENOMIC DNA]</scope>
    <source>
        <strain evidence="2 3">W2I16</strain>
    </source>
</reference>
<feature type="domain" description="SpaA-like prealbumin fold" evidence="1">
    <location>
        <begin position="24"/>
        <end position="103"/>
    </location>
</feature>
<dbReference type="Pfam" id="PF17802">
    <property type="entry name" value="SpaA"/>
    <property type="match status" value="1"/>
</dbReference>
<organism evidence="2 3">
    <name type="scientific">Streptomyces turgidiscabies</name>
    <dbReference type="NCBI Taxonomy" id="85558"/>
    <lineage>
        <taxon>Bacteria</taxon>
        <taxon>Bacillati</taxon>
        <taxon>Actinomycetota</taxon>
        <taxon>Actinomycetes</taxon>
        <taxon>Kitasatosporales</taxon>
        <taxon>Streptomycetaceae</taxon>
        <taxon>Streptomyces</taxon>
    </lineage>
</organism>
<proteinExistence type="predicted"/>
<sequence length="152" mass="15881">MVTLGPGNRTDLTLDAGLVRELTLTVVKTDRKTGKPLHGAVFQLWLDSNGKAGLQRQGAGKDRMVGDCVTGRTGMCSFGDNRIGAYYLVEKDVPEGYVLPDNPVFGPYGLTLANGTAAQGLIVRSPTVAVSRARTRSADVLPSGVSAAHPGG</sequence>
<dbReference type="Proteomes" id="UP001223072">
    <property type="component" value="Unassembled WGS sequence"/>
</dbReference>
<protein>
    <recommendedName>
        <fullName evidence="1">SpaA-like prealbumin fold domain-containing protein</fullName>
    </recommendedName>
</protein>
<evidence type="ECO:0000313" key="3">
    <source>
        <dbReference type="Proteomes" id="UP001223072"/>
    </source>
</evidence>
<comment type="caution">
    <text evidence="2">The sequence shown here is derived from an EMBL/GenBank/DDBJ whole genome shotgun (WGS) entry which is preliminary data.</text>
</comment>
<dbReference type="InterPro" id="IPR013783">
    <property type="entry name" value="Ig-like_fold"/>
</dbReference>
<dbReference type="EMBL" id="JAUSZS010000008">
    <property type="protein sequence ID" value="MDQ0937285.1"/>
    <property type="molecule type" value="Genomic_DNA"/>
</dbReference>
<gene>
    <name evidence="2" type="ORF">QFZ49_007260</name>
</gene>
<dbReference type="RefSeq" id="WP_307630558.1">
    <property type="nucleotide sequence ID" value="NZ_JAUSZS010000008.1"/>
</dbReference>
<accession>A0ABU0RZ73</accession>
<dbReference type="Gene3D" id="2.60.40.10">
    <property type="entry name" value="Immunoglobulins"/>
    <property type="match status" value="1"/>
</dbReference>
<name>A0ABU0RZ73_9ACTN</name>
<evidence type="ECO:0000259" key="1">
    <source>
        <dbReference type="Pfam" id="PF17802"/>
    </source>
</evidence>
<dbReference type="InterPro" id="IPR041033">
    <property type="entry name" value="SpaA_PFL_dom_1"/>
</dbReference>
<evidence type="ECO:0000313" key="2">
    <source>
        <dbReference type="EMBL" id="MDQ0937285.1"/>
    </source>
</evidence>
<keyword evidence="3" id="KW-1185">Reference proteome</keyword>